<comment type="similarity">
    <text evidence="1">Belongs to the RutC family.</text>
</comment>
<dbReference type="InterPro" id="IPR006175">
    <property type="entry name" value="YjgF/YER057c/UK114"/>
</dbReference>
<reference evidence="2 3" key="1">
    <citation type="journal article" date="2017" name="PLoS Biol.">
        <title>The sea cucumber genome provides insights into morphological evolution and visceral regeneration.</title>
        <authorList>
            <person name="Zhang X."/>
            <person name="Sun L."/>
            <person name="Yuan J."/>
            <person name="Sun Y."/>
            <person name="Gao Y."/>
            <person name="Zhang L."/>
            <person name="Li S."/>
            <person name="Dai H."/>
            <person name="Hamel J.F."/>
            <person name="Liu C."/>
            <person name="Yu Y."/>
            <person name="Liu S."/>
            <person name="Lin W."/>
            <person name="Guo K."/>
            <person name="Jin S."/>
            <person name="Xu P."/>
            <person name="Storey K.B."/>
            <person name="Huan P."/>
            <person name="Zhang T."/>
            <person name="Zhou Y."/>
            <person name="Zhang J."/>
            <person name="Lin C."/>
            <person name="Li X."/>
            <person name="Xing L."/>
            <person name="Huo D."/>
            <person name="Sun M."/>
            <person name="Wang L."/>
            <person name="Mercier A."/>
            <person name="Li F."/>
            <person name="Yang H."/>
            <person name="Xiang J."/>
        </authorList>
    </citation>
    <scope>NUCLEOTIDE SEQUENCE [LARGE SCALE GENOMIC DNA]</scope>
    <source>
        <strain evidence="2">Shaxun</strain>
        <tissue evidence="2">Muscle</tissue>
    </source>
</reference>
<dbReference type="PANTHER" id="PTHR11803:SF39">
    <property type="entry name" value="2-IMINOBUTANOATE_2-IMINOPROPANOATE DEAMINASE"/>
    <property type="match status" value="1"/>
</dbReference>
<dbReference type="GO" id="GO:0005739">
    <property type="term" value="C:mitochondrion"/>
    <property type="evidence" value="ECO:0007669"/>
    <property type="project" value="TreeGrafter"/>
</dbReference>
<sequence>MDAYRMLPNLLTSTLYWSSLKQWATSTDTYACIGQAVAVGSTVYLSGQVGIDPGTGSMVEGGIEPEAHQVFKNISEVLTAAGLTFKDVVKCTVLLASMDDYATINKIYGTYFTDKFPARAAYQTAGLPKNARVEIECIAVKGIEEQ</sequence>
<dbReference type="STRING" id="307972.A0A2G8L0B0"/>
<dbReference type="AlphaFoldDB" id="A0A2G8L0B0"/>
<dbReference type="GO" id="GO:0019239">
    <property type="term" value="F:deaminase activity"/>
    <property type="evidence" value="ECO:0007669"/>
    <property type="project" value="TreeGrafter"/>
</dbReference>
<dbReference type="Gene3D" id="3.30.1330.40">
    <property type="entry name" value="RutC-like"/>
    <property type="match status" value="1"/>
</dbReference>
<proteinExistence type="inferred from homology"/>
<dbReference type="PANTHER" id="PTHR11803">
    <property type="entry name" value="2-IMINOBUTANOATE/2-IMINOPROPANOATE DEAMINASE RIDA"/>
    <property type="match status" value="1"/>
</dbReference>
<dbReference type="EMBL" id="MRZV01000276">
    <property type="protein sequence ID" value="PIK53687.1"/>
    <property type="molecule type" value="Genomic_DNA"/>
</dbReference>
<dbReference type="InterPro" id="IPR035959">
    <property type="entry name" value="RutC-like_sf"/>
</dbReference>
<dbReference type="FunFam" id="3.30.1330.40:FF:000001">
    <property type="entry name" value="L-PSP family endoribonuclease"/>
    <property type="match status" value="1"/>
</dbReference>
<protein>
    <submittedName>
        <fullName evidence="2">Uncharacterized protein</fullName>
    </submittedName>
</protein>
<dbReference type="InterPro" id="IPR019897">
    <property type="entry name" value="RidA_CS"/>
</dbReference>
<comment type="caution">
    <text evidence="2">The sequence shown here is derived from an EMBL/GenBank/DDBJ whole genome shotgun (WGS) entry which is preliminary data.</text>
</comment>
<evidence type="ECO:0000256" key="1">
    <source>
        <dbReference type="ARBA" id="ARBA00010552"/>
    </source>
</evidence>
<dbReference type="SUPFAM" id="SSF55298">
    <property type="entry name" value="YjgF-like"/>
    <property type="match status" value="1"/>
</dbReference>
<organism evidence="2 3">
    <name type="scientific">Stichopus japonicus</name>
    <name type="common">Sea cucumber</name>
    <dbReference type="NCBI Taxonomy" id="307972"/>
    <lineage>
        <taxon>Eukaryota</taxon>
        <taxon>Metazoa</taxon>
        <taxon>Echinodermata</taxon>
        <taxon>Eleutherozoa</taxon>
        <taxon>Echinozoa</taxon>
        <taxon>Holothuroidea</taxon>
        <taxon>Aspidochirotacea</taxon>
        <taxon>Aspidochirotida</taxon>
        <taxon>Stichopodidae</taxon>
        <taxon>Apostichopus</taxon>
    </lineage>
</organism>
<dbReference type="InterPro" id="IPR006056">
    <property type="entry name" value="RidA"/>
</dbReference>
<evidence type="ECO:0000313" key="2">
    <source>
        <dbReference type="EMBL" id="PIK53687.1"/>
    </source>
</evidence>
<dbReference type="PROSITE" id="PS01094">
    <property type="entry name" value="UPF0076"/>
    <property type="match status" value="1"/>
</dbReference>
<dbReference type="GO" id="GO:0005829">
    <property type="term" value="C:cytosol"/>
    <property type="evidence" value="ECO:0007669"/>
    <property type="project" value="TreeGrafter"/>
</dbReference>
<gene>
    <name evidence="2" type="ORF">BSL78_09399</name>
</gene>
<name>A0A2G8L0B0_STIJA</name>
<dbReference type="NCBIfam" id="TIGR00004">
    <property type="entry name" value="Rid family detoxifying hydrolase"/>
    <property type="match status" value="1"/>
</dbReference>
<accession>A0A2G8L0B0</accession>
<dbReference type="Proteomes" id="UP000230750">
    <property type="component" value="Unassembled WGS sequence"/>
</dbReference>
<dbReference type="OrthoDB" id="309640at2759"/>
<evidence type="ECO:0000313" key="3">
    <source>
        <dbReference type="Proteomes" id="UP000230750"/>
    </source>
</evidence>
<dbReference type="CDD" id="cd00448">
    <property type="entry name" value="YjgF_YER057c_UK114_family"/>
    <property type="match status" value="1"/>
</dbReference>
<dbReference type="Pfam" id="PF01042">
    <property type="entry name" value="Ribonuc_L-PSP"/>
    <property type="match status" value="1"/>
</dbReference>
<keyword evidence="3" id="KW-1185">Reference proteome</keyword>